<gene>
    <name evidence="5" type="ORF">EZI54_17125</name>
</gene>
<evidence type="ECO:0000313" key="5">
    <source>
        <dbReference type="EMBL" id="TBW51247.1"/>
    </source>
</evidence>
<dbReference type="InterPro" id="IPR058625">
    <property type="entry name" value="MdtA-like_BSH"/>
</dbReference>
<evidence type="ECO:0000256" key="1">
    <source>
        <dbReference type="ARBA" id="ARBA00009477"/>
    </source>
</evidence>
<dbReference type="InterPro" id="IPR050393">
    <property type="entry name" value="MFP_Efflux_Pump"/>
</dbReference>
<protein>
    <submittedName>
        <fullName evidence="5">HlyD family secretion protein</fullName>
    </submittedName>
</protein>
<dbReference type="Proteomes" id="UP000313645">
    <property type="component" value="Unassembled WGS sequence"/>
</dbReference>
<dbReference type="Pfam" id="PF25917">
    <property type="entry name" value="BSH_RND"/>
    <property type="match status" value="1"/>
</dbReference>
<dbReference type="Gene3D" id="2.40.30.170">
    <property type="match status" value="1"/>
</dbReference>
<proteinExistence type="inferred from homology"/>
<evidence type="ECO:0000259" key="4">
    <source>
        <dbReference type="Pfam" id="PF25917"/>
    </source>
</evidence>
<feature type="transmembrane region" description="Helical" evidence="3">
    <location>
        <begin position="12"/>
        <end position="32"/>
    </location>
</feature>
<feature type="coiled-coil region" evidence="2">
    <location>
        <begin position="91"/>
        <end position="170"/>
    </location>
</feature>
<name>A0ABY1ZKK6_9GAMM</name>
<keyword evidence="3" id="KW-1133">Transmembrane helix</keyword>
<keyword evidence="3" id="KW-0812">Transmembrane</keyword>
<keyword evidence="6" id="KW-1185">Reference proteome</keyword>
<dbReference type="PANTHER" id="PTHR30367:SF6">
    <property type="entry name" value="SECRETION PROTEIN-RELATED"/>
    <property type="match status" value="1"/>
</dbReference>
<reference evidence="5 6" key="1">
    <citation type="submission" date="2019-02" db="EMBL/GenBank/DDBJ databases">
        <title>Marinobacter halodurans sp. nov., a marine bacterium isolated from sea tidal flat.</title>
        <authorList>
            <person name="Yoo Y."/>
            <person name="Lee D.W."/>
            <person name="Kim B.S."/>
            <person name="Kim J.-J."/>
        </authorList>
    </citation>
    <scope>NUCLEOTIDE SEQUENCE [LARGE SCALE GENOMIC DNA]</scope>
    <source>
        <strain evidence="5 6">YJ-S3-2</strain>
    </source>
</reference>
<dbReference type="SUPFAM" id="SSF111369">
    <property type="entry name" value="HlyD-like secretion proteins"/>
    <property type="match status" value="3"/>
</dbReference>
<dbReference type="RefSeq" id="WP_131483102.1">
    <property type="nucleotide sequence ID" value="NZ_SJDL01000031.1"/>
</dbReference>
<dbReference type="Gene3D" id="2.40.50.100">
    <property type="match status" value="1"/>
</dbReference>
<evidence type="ECO:0000256" key="2">
    <source>
        <dbReference type="SAM" id="Coils"/>
    </source>
</evidence>
<accession>A0ABY1ZKK6</accession>
<dbReference type="Gene3D" id="1.10.287.470">
    <property type="entry name" value="Helix hairpin bin"/>
    <property type="match status" value="1"/>
</dbReference>
<feature type="domain" description="Multidrug resistance protein MdtA-like barrel-sandwich hybrid" evidence="4">
    <location>
        <begin position="44"/>
        <end position="229"/>
    </location>
</feature>
<keyword evidence="2" id="KW-0175">Coiled coil</keyword>
<keyword evidence="3" id="KW-0472">Membrane</keyword>
<dbReference type="PANTHER" id="PTHR30367">
    <property type="entry name" value="P-HYDROXYBENZOIC ACID EFFLUX PUMP SUBUNIT AAEA-RELATED"/>
    <property type="match status" value="1"/>
</dbReference>
<dbReference type="EMBL" id="SJDL01000031">
    <property type="protein sequence ID" value="TBW51247.1"/>
    <property type="molecule type" value="Genomic_DNA"/>
</dbReference>
<comment type="similarity">
    <text evidence="1">Belongs to the membrane fusion protein (MFP) (TC 8.A.1) family.</text>
</comment>
<comment type="caution">
    <text evidence="5">The sequence shown here is derived from an EMBL/GenBank/DDBJ whole genome shotgun (WGS) entry which is preliminary data.</text>
</comment>
<evidence type="ECO:0000313" key="6">
    <source>
        <dbReference type="Proteomes" id="UP000313645"/>
    </source>
</evidence>
<evidence type="ECO:0000256" key="3">
    <source>
        <dbReference type="SAM" id="Phobius"/>
    </source>
</evidence>
<sequence length="354" mass="38690">MTPDQKFARWVHVSLVAFVVLFVYFLMADLWLPLTPQSRVMHTVVQVAPQVSGQVAEVYVHNNQHVKAGEVMFTLDQRPYQLALDKAKLVLENASVQNDQYDASIASAEANLAAARAQAAELSREASRMKHLIRQGGVSRQQADQTLSQYDAARARVKAAEAQVQQMEVQRGLSGESNLRLRQARNALSQAQLNLSYTEIRAEEDGVISNLQVEPGTYARAGTSMAALVGDEADVIADFREKSLSHVRPGDGAAVVFDALPGEVFEARVDAVDAGTRQGQLAADGTLAAPQSTDRWVRDAQRQRLHLSLTENPELLQSLPSGARATVQLYPIGGPAAWLGTLQIHAVSLMHYIY</sequence>
<organism evidence="5 6">
    <name type="scientific">Marinobacter halodurans</name>
    <dbReference type="NCBI Taxonomy" id="2528979"/>
    <lineage>
        <taxon>Bacteria</taxon>
        <taxon>Pseudomonadati</taxon>
        <taxon>Pseudomonadota</taxon>
        <taxon>Gammaproteobacteria</taxon>
        <taxon>Pseudomonadales</taxon>
        <taxon>Marinobacteraceae</taxon>
        <taxon>Marinobacter</taxon>
    </lineage>
</organism>